<dbReference type="GO" id="GO:0016987">
    <property type="term" value="F:sigma factor activity"/>
    <property type="evidence" value="ECO:0007669"/>
    <property type="project" value="UniProtKB-KW"/>
</dbReference>
<evidence type="ECO:0000259" key="5">
    <source>
        <dbReference type="Pfam" id="PF04542"/>
    </source>
</evidence>
<keyword evidence="2" id="KW-0805">Transcription regulation</keyword>
<dbReference type="GO" id="GO:0006352">
    <property type="term" value="P:DNA-templated transcription initiation"/>
    <property type="evidence" value="ECO:0007669"/>
    <property type="project" value="InterPro"/>
</dbReference>
<dbReference type="InterPro" id="IPR013325">
    <property type="entry name" value="RNA_pol_sigma_r2"/>
</dbReference>
<dbReference type="Proteomes" id="UP000435357">
    <property type="component" value="Unassembled WGS sequence"/>
</dbReference>
<reference evidence="7 8" key="1">
    <citation type="submission" date="2019-09" db="EMBL/GenBank/DDBJ databases">
        <title>Genomes of Cryomorphaceae.</title>
        <authorList>
            <person name="Bowman J.P."/>
        </authorList>
    </citation>
    <scope>NUCLEOTIDE SEQUENCE [LARGE SCALE GENOMIC DNA]</scope>
    <source>
        <strain evidence="7 8">KCTC 52047</strain>
    </source>
</reference>
<dbReference type="Pfam" id="PF08281">
    <property type="entry name" value="Sigma70_r4_2"/>
    <property type="match status" value="1"/>
</dbReference>
<evidence type="ECO:0000256" key="2">
    <source>
        <dbReference type="ARBA" id="ARBA00023015"/>
    </source>
</evidence>
<keyword evidence="4" id="KW-0804">Transcription</keyword>
<proteinExistence type="inferred from homology"/>
<keyword evidence="8" id="KW-1185">Reference proteome</keyword>
<name>A0A6N6M6L4_9FLAO</name>
<feature type="domain" description="RNA polymerase sigma-70 region 2" evidence="5">
    <location>
        <begin position="13"/>
        <end position="74"/>
    </location>
</feature>
<dbReference type="RefSeq" id="WP_151168176.1">
    <property type="nucleotide sequence ID" value="NZ_WACR01000006.1"/>
</dbReference>
<dbReference type="InterPro" id="IPR013249">
    <property type="entry name" value="RNA_pol_sigma70_r4_t2"/>
</dbReference>
<comment type="caution">
    <text evidence="7">The sequence shown here is derived from an EMBL/GenBank/DDBJ whole genome shotgun (WGS) entry which is preliminary data.</text>
</comment>
<dbReference type="InterPro" id="IPR036388">
    <property type="entry name" value="WH-like_DNA-bd_sf"/>
</dbReference>
<evidence type="ECO:0000256" key="1">
    <source>
        <dbReference type="ARBA" id="ARBA00010641"/>
    </source>
</evidence>
<protein>
    <submittedName>
        <fullName evidence="7">Sigma-70 family RNA polymerase sigma factor</fullName>
    </submittedName>
</protein>
<dbReference type="InterPro" id="IPR013324">
    <property type="entry name" value="RNA_pol_sigma_r3/r4-like"/>
</dbReference>
<keyword evidence="3" id="KW-0731">Sigma factor</keyword>
<evidence type="ECO:0000256" key="3">
    <source>
        <dbReference type="ARBA" id="ARBA00023082"/>
    </source>
</evidence>
<accession>A0A6N6M6L4</accession>
<dbReference type="InterPro" id="IPR039425">
    <property type="entry name" value="RNA_pol_sigma-70-like"/>
</dbReference>
<dbReference type="PANTHER" id="PTHR43133">
    <property type="entry name" value="RNA POLYMERASE ECF-TYPE SIGMA FACTO"/>
    <property type="match status" value="1"/>
</dbReference>
<dbReference type="InterPro" id="IPR014284">
    <property type="entry name" value="RNA_pol_sigma-70_dom"/>
</dbReference>
<comment type="similarity">
    <text evidence="1">Belongs to the sigma-70 factor family. ECF subfamily.</text>
</comment>
<dbReference type="Pfam" id="PF04542">
    <property type="entry name" value="Sigma70_r2"/>
    <property type="match status" value="1"/>
</dbReference>
<dbReference type="InterPro" id="IPR007627">
    <property type="entry name" value="RNA_pol_sigma70_r2"/>
</dbReference>
<evidence type="ECO:0000313" key="7">
    <source>
        <dbReference type="EMBL" id="KAB1064052.1"/>
    </source>
</evidence>
<dbReference type="AlphaFoldDB" id="A0A6N6M6L4"/>
<dbReference type="Gene3D" id="1.10.1740.10">
    <property type="match status" value="1"/>
</dbReference>
<dbReference type="GO" id="GO:0003677">
    <property type="term" value="F:DNA binding"/>
    <property type="evidence" value="ECO:0007669"/>
    <property type="project" value="InterPro"/>
</dbReference>
<gene>
    <name evidence="7" type="ORF">F3059_08430</name>
</gene>
<dbReference type="Gene3D" id="1.10.10.10">
    <property type="entry name" value="Winged helix-like DNA-binding domain superfamily/Winged helix DNA-binding domain"/>
    <property type="match status" value="1"/>
</dbReference>
<evidence type="ECO:0000259" key="6">
    <source>
        <dbReference type="Pfam" id="PF08281"/>
    </source>
</evidence>
<evidence type="ECO:0000313" key="8">
    <source>
        <dbReference type="Proteomes" id="UP000435357"/>
    </source>
</evidence>
<sequence>MSKYNFNKELLSLRRPLNYFALQLTSNQEDANDLLQETMVKAIAYKDKFKERTNLKAWAYTIMKNTFINNYRRAVKANTIIDKTEDLYYLNAAPKSDKNAPETTYAYKEIKKKVSALEDEYRVPFEMHYQGFKYKEIADELNLPIGTVKSRIFLARKKLMDVLKDYR</sequence>
<dbReference type="OrthoDB" id="9795666at2"/>
<dbReference type="SUPFAM" id="SSF88659">
    <property type="entry name" value="Sigma3 and sigma4 domains of RNA polymerase sigma factors"/>
    <property type="match status" value="1"/>
</dbReference>
<organism evidence="7 8">
    <name type="scientific">Salibacter halophilus</name>
    <dbReference type="NCBI Taxonomy" id="1803916"/>
    <lineage>
        <taxon>Bacteria</taxon>
        <taxon>Pseudomonadati</taxon>
        <taxon>Bacteroidota</taxon>
        <taxon>Flavobacteriia</taxon>
        <taxon>Flavobacteriales</taxon>
        <taxon>Salibacteraceae</taxon>
        <taxon>Salibacter</taxon>
    </lineage>
</organism>
<dbReference type="EMBL" id="WACR01000006">
    <property type="protein sequence ID" value="KAB1064052.1"/>
    <property type="molecule type" value="Genomic_DNA"/>
</dbReference>
<dbReference type="NCBIfam" id="TIGR02937">
    <property type="entry name" value="sigma70-ECF"/>
    <property type="match status" value="1"/>
</dbReference>
<evidence type="ECO:0000256" key="4">
    <source>
        <dbReference type="ARBA" id="ARBA00023163"/>
    </source>
</evidence>
<dbReference type="PANTHER" id="PTHR43133:SF25">
    <property type="entry name" value="RNA POLYMERASE SIGMA FACTOR RFAY-RELATED"/>
    <property type="match status" value="1"/>
</dbReference>
<dbReference type="SUPFAM" id="SSF88946">
    <property type="entry name" value="Sigma2 domain of RNA polymerase sigma factors"/>
    <property type="match status" value="1"/>
</dbReference>
<feature type="domain" description="RNA polymerase sigma factor 70 region 4 type 2" evidence="6">
    <location>
        <begin position="109"/>
        <end position="159"/>
    </location>
</feature>
<dbReference type="CDD" id="cd06171">
    <property type="entry name" value="Sigma70_r4"/>
    <property type="match status" value="1"/>
</dbReference>